<reference evidence="1" key="1">
    <citation type="submission" date="2014-07" db="EMBL/GenBank/DDBJ databases">
        <authorList>
            <person name="Martin A.A"/>
            <person name="De Silva N."/>
        </authorList>
    </citation>
    <scope>NUCLEOTIDE SEQUENCE</scope>
</reference>
<protein>
    <submittedName>
        <fullName evidence="2">Cell division protein FtsH</fullName>
    </submittedName>
</protein>
<accession>A0A0K0G5H7</accession>
<proteinExistence type="predicted"/>
<organism evidence="1 2">
    <name type="scientific">Strongyloides venezuelensis</name>
    <name type="common">Threadworm</name>
    <dbReference type="NCBI Taxonomy" id="75913"/>
    <lineage>
        <taxon>Eukaryota</taxon>
        <taxon>Metazoa</taxon>
        <taxon>Ecdysozoa</taxon>
        <taxon>Nematoda</taxon>
        <taxon>Chromadorea</taxon>
        <taxon>Rhabditida</taxon>
        <taxon>Tylenchina</taxon>
        <taxon>Panagrolaimomorpha</taxon>
        <taxon>Strongyloidoidea</taxon>
        <taxon>Strongyloididae</taxon>
        <taxon>Strongyloides</taxon>
    </lineage>
</organism>
<evidence type="ECO:0000313" key="2">
    <source>
        <dbReference type="WBParaSite" id="SVE_1999500.1"/>
    </source>
</evidence>
<dbReference type="Proteomes" id="UP000035680">
    <property type="component" value="Unassembled WGS sequence"/>
</dbReference>
<name>A0A0K0G5H7_STRVS</name>
<dbReference type="AlphaFoldDB" id="A0A0K0G5H7"/>
<dbReference type="WBParaSite" id="SVE_1999500.1">
    <property type="protein sequence ID" value="SVE_1999500.1"/>
    <property type="gene ID" value="SVE_1999500"/>
</dbReference>
<dbReference type="STRING" id="75913.A0A0K0G5H7"/>
<evidence type="ECO:0000313" key="1">
    <source>
        <dbReference type="Proteomes" id="UP000035680"/>
    </source>
</evidence>
<reference evidence="2" key="2">
    <citation type="submission" date="2015-08" db="UniProtKB">
        <authorList>
            <consortium name="WormBaseParasite"/>
        </authorList>
    </citation>
    <scope>IDENTIFICATION</scope>
</reference>
<sequence length="111" mass="12749">MCGDIISADNEMANSFGLSSRKTIVLVGKKKQCLLLSFFYNITKKALPINGKYYQEYREKALNVLRSVRRTGRIKEDDVTTLYNSEENYILANDIEDMLQKAGQEVLDFIQ</sequence>
<keyword evidence="1" id="KW-1185">Reference proteome</keyword>